<reference evidence="2" key="1">
    <citation type="submission" date="2021-01" db="EMBL/GenBank/DDBJ databases">
        <title>Whole genome shotgun sequence of Planotetraspora thailandica NBRC 104271.</title>
        <authorList>
            <person name="Komaki H."/>
            <person name="Tamura T."/>
        </authorList>
    </citation>
    <scope>NUCLEOTIDE SEQUENCE</scope>
    <source>
        <strain evidence="2">NBRC 104271</strain>
    </source>
</reference>
<feature type="region of interest" description="Disordered" evidence="1">
    <location>
        <begin position="1"/>
        <end position="54"/>
    </location>
</feature>
<gene>
    <name evidence="2" type="ORF">Pth03_61590</name>
</gene>
<protein>
    <submittedName>
        <fullName evidence="2">Uncharacterized protein</fullName>
    </submittedName>
</protein>
<name>A0A8J3XYR1_9ACTN</name>
<feature type="compositionally biased region" description="Polar residues" evidence="1">
    <location>
        <begin position="23"/>
        <end position="33"/>
    </location>
</feature>
<accession>A0A8J3XYR1</accession>
<dbReference type="EMBL" id="BOOR01000055">
    <property type="protein sequence ID" value="GII57770.1"/>
    <property type="molecule type" value="Genomic_DNA"/>
</dbReference>
<keyword evidence="3" id="KW-1185">Reference proteome</keyword>
<feature type="region of interest" description="Disordered" evidence="1">
    <location>
        <begin position="77"/>
        <end position="100"/>
    </location>
</feature>
<sequence>MTTFPALPLRRADAPSDPVRVNDMTSPATSPATSPDRGQAARTPQPARPSHNAICLGGPCHGMLTRVEQDIGLLTVPVPRRSPEEPDSTASYRVTRERVHHPSSAEPFVALYWADPPAGTCSCGCSRFDAGPGR</sequence>
<dbReference type="Proteomes" id="UP000605992">
    <property type="component" value="Unassembled WGS sequence"/>
</dbReference>
<comment type="caution">
    <text evidence="2">The sequence shown here is derived from an EMBL/GenBank/DDBJ whole genome shotgun (WGS) entry which is preliminary data.</text>
</comment>
<proteinExistence type="predicted"/>
<organism evidence="2 3">
    <name type="scientific">Planotetraspora thailandica</name>
    <dbReference type="NCBI Taxonomy" id="487172"/>
    <lineage>
        <taxon>Bacteria</taxon>
        <taxon>Bacillati</taxon>
        <taxon>Actinomycetota</taxon>
        <taxon>Actinomycetes</taxon>
        <taxon>Streptosporangiales</taxon>
        <taxon>Streptosporangiaceae</taxon>
        <taxon>Planotetraspora</taxon>
    </lineage>
</organism>
<dbReference type="AlphaFoldDB" id="A0A8J3XYR1"/>
<evidence type="ECO:0000313" key="2">
    <source>
        <dbReference type="EMBL" id="GII57770.1"/>
    </source>
</evidence>
<evidence type="ECO:0000256" key="1">
    <source>
        <dbReference type="SAM" id="MobiDB-lite"/>
    </source>
</evidence>
<dbReference type="RefSeq" id="WP_203947879.1">
    <property type="nucleotide sequence ID" value="NZ_BOOR01000055.1"/>
</dbReference>
<evidence type="ECO:0000313" key="3">
    <source>
        <dbReference type="Proteomes" id="UP000605992"/>
    </source>
</evidence>